<dbReference type="Pfam" id="PF00010">
    <property type="entry name" value="HLH"/>
    <property type="match status" value="1"/>
</dbReference>
<dbReference type="EMBL" id="BT148573">
    <property type="protein sequence ID" value="AFK48367.1"/>
    <property type="molecule type" value="mRNA"/>
</dbReference>
<reference evidence="7" key="1">
    <citation type="submission" date="2012-05" db="EMBL/GenBank/DDBJ databases">
        <authorList>
            <person name="Krishnakumar V."/>
            <person name="Cheung F."/>
            <person name="Xiao Y."/>
            <person name="Chan A."/>
            <person name="Moskal W.A."/>
            <person name="Town C.D."/>
        </authorList>
    </citation>
    <scope>NUCLEOTIDE SEQUENCE</scope>
</reference>
<evidence type="ECO:0000256" key="1">
    <source>
        <dbReference type="ARBA" id="ARBA00004123"/>
    </source>
</evidence>
<dbReference type="AlphaFoldDB" id="I3T775"/>
<dbReference type="InterPro" id="IPR045843">
    <property type="entry name" value="IND-like"/>
</dbReference>
<dbReference type="GO" id="GO:0000981">
    <property type="term" value="F:DNA-binding transcription factor activity, RNA polymerase II-specific"/>
    <property type="evidence" value="ECO:0007669"/>
    <property type="project" value="TreeGrafter"/>
</dbReference>
<evidence type="ECO:0000256" key="3">
    <source>
        <dbReference type="ARBA" id="ARBA00023125"/>
    </source>
</evidence>
<dbReference type="Gene3D" id="4.10.280.10">
    <property type="entry name" value="Helix-loop-helix DNA-binding domain"/>
    <property type="match status" value="1"/>
</dbReference>
<dbReference type="PROSITE" id="PS50888">
    <property type="entry name" value="BHLH"/>
    <property type="match status" value="1"/>
</dbReference>
<evidence type="ECO:0000259" key="6">
    <source>
        <dbReference type="PROSITE" id="PS50888"/>
    </source>
</evidence>
<evidence type="ECO:0000256" key="2">
    <source>
        <dbReference type="ARBA" id="ARBA00023015"/>
    </source>
</evidence>
<dbReference type="GO" id="GO:0005634">
    <property type="term" value="C:nucleus"/>
    <property type="evidence" value="ECO:0007669"/>
    <property type="project" value="UniProtKB-SubCell"/>
</dbReference>
<dbReference type="PANTHER" id="PTHR16223:SF345">
    <property type="entry name" value="TRANSCRIPTION FACTOR BHLH130-LIKE"/>
    <property type="match status" value="1"/>
</dbReference>
<keyword evidence="4" id="KW-0804">Transcription</keyword>
<dbReference type="GO" id="GO:0000978">
    <property type="term" value="F:RNA polymerase II cis-regulatory region sequence-specific DNA binding"/>
    <property type="evidence" value="ECO:0007669"/>
    <property type="project" value="TreeGrafter"/>
</dbReference>
<evidence type="ECO:0000256" key="5">
    <source>
        <dbReference type="ARBA" id="ARBA00023242"/>
    </source>
</evidence>
<evidence type="ECO:0000256" key="4">
    <source>
        <dbReference type="ARBA" id="ARBA00023163"/>
    </source>
</evidence>
<comment type="subcellular location">
    <subcellularLocation>
        <location evidence="1">Nucleus</location>
    </subcellularLocation>
</comment>
<feature type="domain" description="BHLH" evidence="6">
    <location>
        <begin position="173"/>
        <end position="223"/>
    </location>
</feature>
<protein>
    <recommendedName>
        <fullName evidence="6">BHLH domain-containing protein</fullName>
    </recommendedName>
</protein>
<sequence>MVSEKSTQSKMGVSNCSNLIRQKSSPAGFFSNANGFAATSGLNGTENFSSRLPSSCLTRMPQIAENRNESLEINCDQSNLENYNSSSKSYMPSFTSEIWDNSAFHSQKTECEDEIVFSTSNGLESQEEDFCYQNLGLTHHLSVLSPSAKIASIKKFLQIQGSVPCKIRAKRGFATHPRSVAERVRRTRISEKIKKLEGLFPKSDKQTSTADMLDSAVEYIKDLQEQVKTLTDCREKCKCTRNEKQYSRCCT</sequence>
<dbReference type="PANTHER" id="PTHR16223">
    <property type="entry name" value="TRANSCRIPTION FACTOR BHLH83-RELATED"/>
    <property type="match status" value="1"/>
</dbReference>
<keyword evidence="5" id="KW-0539">Nucleus</keyword>
<dbReference type="SUPFAM" id="SSF47459">
    <property type="entry name" value="HLH, helix-loop-helix DNA-binding domain"/>
    <property type="match status" value="1"/>
</dbReference>
<dbReference type="FunFam" id="4.10.280.10:FF:000021">
    <property type="entry name" value="Transcription factor bHLH130 family"/>
    <property type="match status" value="1"/>
</dbReference>
<accession>I3T775</accession>
<keyword evidence="3" id="KW-0238">DNA-binding</keyword>
<dbReference type="InterPro" id="IPR011598">
    <property type="entry name" value="bHLH_dom"/>
</dbReference>
<dbReference type="GO" id="GO:0046983">
    <property type="term" value="F:protein dimerization activity"/>
    <property type="evidence" value="ECO:0007669"/>
    <property type="project" value="InterPro"/>
</dbReference>
<evidence type="ECO:0000313" key="7">
    <source>
        <dbReference type="EMBL" id="AFK48367.1"/>
    </source>
</evidence>
<dbReference type="SMART" id="SM00353">
    <property type="entry name" value="HLH"/>
    <property type="match status" value="1"/>
</dbReference>
<organism evidence="7">
    <name type="scientific">Lotus japonicus</name>
    <name type="common">Lotus corniculatus var. japonicus</name>
    <dbReference type="NCBI Taxonomy" id="34305"/>
    <lineage>
        <taxon>Eukaryota</taxon>
        <taxon>Viridiplantae</taxon>
        <taxon>Streptophyta</taxon>
        <taxon>Embryophyta</taxon>
        <taxon>Tracheophyta</taxon>
        <taxon>Spermatophyta</taxon>
        <taxon>Magnoliopsida</taxon>
        <taxon>eudicotyledons</taxon>
        <taxon>Gunneridae</taxon>
        <taxon>Pentapetalae</taxon>
        <taxon>rosids</taxon>
        <taxon>fabids</taxon>
        <taxon>Fabales</taxon>
        <taxon>Fabaceae</taxon>
        <taxon>Papilionoideae</taxon>
        <taxon>50 kb inversion clade</taxon>
        <taxon>NPAAA clade</taxon>
        <taxon>Hologalegina</taxon>
        <taxon>robinioid clade</taxon>
        <taxon>Loteae</taxon>
        <taxon>Lotus</taxon>
    </lineage>
</organism>
<keyword evidence="2" id="KW-0805">Transcription regulation</keyword>
<proteinExistence type="evidence at transcript level"/>
<name>I3T775_LOTJA</name>
<dbReference type="InterPro" id="IPR036638">
    <property type="entry name" value="HLH_DNA-bd_sf"/>
</dbReference>